<dbReference type="PANTHER" id="PTHR43771:SF1">
    <property type="entry name" value="PHOSPHOMANNOMUTASE"/>
    <property type="match status" value="1"/>
</dbReference>
<gene>
    <name evidence="11" type="ORF">B1B_06294</name>
</gene>
<dbReference type="SUPFAM" id="SSF55957">
    <property type="entry name" value="Phosphoglucomutase, C-terminal domain"/>
    <property type="match status" value="1"/>
</dbReference>
<dbReference type="InterPro" id="IPR005846">
    <property type="entry name" value="A-D-PHexomutase_a/b/a-III"/>
</dbReference>
<evidence type="ECO:0000259" key="8">
    <source>
        <dbReference type="Pfam" id="PF02878"/>
    </source>
</evidence>
<dbReference type="GO" id="GO:0016868">
    <property type="term" value="F:intramolecular phosphotransferase activity"/>
    <property type="evidence" value="ECO:0007669"/>
    <property type="project" value="InterPro"/>
</dbReference>
<keyword evidence="4" id="KW-0479">Metal-binding</keyword>
<dbReference type="InterPro" id="IPR005841">
    <property type="entry name" value="Alpha-D-phosphohexomutase_SF"/>
</dbReference>
<evidence type="ECO:0000256" key="2">
    <source>
        <dbReference type="ARBA" id="ARBA00010231"/>
    </source>
</evidence>
<evidence type="ECO:0000259" key="9">
    <source>
        <dbReference type="Pfam" id="PF02879"/>
    </source>
</evidence>
<keyword evidence="6" id="KW-0413">Isomerase</keyword>
<dbReference type="InterPro" id="IPR036900">
    <property type="entry name" value="A-D-PHexomutase_C_sf"/>
</dbReference>
<dbReference type="Pfam" id="PF02879">
    <property type="entry name" value="PGM_PMM_II"/>
    <property type="match status" value="1"/>
</dbReference>
<evidence type="ECO:0000256" key="1">
    <source>
        <dbReference type="ARBA" id="ARBA00001946"/>
    </source>
</evidence>
<dbReference type="EMBL" id="AUZY01004003">
    <property type="protein sequence ID" value="EQD65544.1"/>
    <property type="molecule type" value="Genomic_DNA"/>
</dbReference>
<dbReference type="Pfam" id="PF02880">
    <property type="entry name" value="PGM_PMM_III"/>
    <property type="match status" value="1"/>
</dbReference>
<dbReference type="GO" id="GO:0000287">
    <property type="term" value="F:magnesium ion binding"/>
    <property type="evidence" value="ECO:0007669"/>
    <property type="project" value="InterPro"/>
</dbReference>
<dbReference type="Pfam" id="PF00408">
    <property type="entry name" value="PGM_PMM_IV"/>
    <property type="match status" value="1"/>
</dbReference>
<dbReference type="CDD" id="cd03089">
    <property type="entry name" value="PMM_PGM"/>
    <property type="match status" value="1"/>
</dbReference>
<dbReference type="PRINTS" id="PR00509">
    <property type="entry name" value="PGMPMM"/>
</dbReference>
<evidence type="ECO:0000256" key="4">
    <source>
        <dbReference type="ARBA" id="ARBA00022723"/>
    </source>
</evidence>
<proteinExistence type="inferred from homology"/>
<feature type="domain" description="Alpha-D-phosphohexomutase alpha/beta/alpha" evidence="9">
    <location>
        <begin position="114"/>
        <end position="209"/>
    </location>
</feature>
<evidence type="ECO:0000256" key="5">
    <source>
        <dbReference type="ARBA" id="ARBA00022842"/>
    </source>
</evidence>
<dbReference type="Gene3D" id="3.30.310.50">
    <property type="entry name" value="Alpha-D-phosphohexomutase, C-terminal domain"/>
    <property type="match status" value="1"/>
</dbReference>
<evidence type="ECO:0000259" key="7">
    <source>
        <dbReference type="Pfam" id="PF00408"/>
    </source>
</evidence>
<feature type="domain" description="Alpha-D-phosphohexomutase alpha/beta/alpha" evidence="8">
    <location>
        <begin position="2"/>
        <end position="79"/>
    </location>
</feature>
<dbReference type="Gene3D" id="3.40.120.10">
    <property type="entry name" value="Alpha-D-Glucose-1,6-Bisphosphate, subunit A, domain 3"/>
    <property type="match status" value="3"/>
</dbReference>
<dbReference type="PANTHER" id="PTHR43771">
    <property type="entry name" value="PHOSPHOMANNOMUTASE"/>
    <property type="match status" value="1"/>
</dbReference>
<evidence type="ECO:0000256" key="3">
    <source>
        <dbReference type="ARBA" id="ARBA00022553"/>
    </source>
</evidence>
<comment type="cofactor">
    <cofactor evidence="1">
        <name>Mg(2+)</name>
        <dbReference type="ChEBI" id="CHEBI:18420"/>
    </cofactor>
</comment>
<reference evidence="11" key="1">
    <citation type="submission" date="2013-08" db="EMBL/GenBank/DDBJ databases">
        <authorList>
            <person name="Mendez C."/>
            <person name="Richter M."/>
            <person name="Ferrer M."/>
            <person name="Sanchez J."/>
        </authorList>
    </citation>
    <scope>NUCLEOTIDE SEQUENCE</scope>
</reference>
<comment type="caution">
    <text evidence="11">The sequence shown here is derived from an EMBL/GenBank/DDBJ whole genome shotgun (WGS) entry which is preliminary data.</text>
</comment>
<dbReference type="AlphaFoldDB" id="T1CGR0"/>
<dbReference type="InterPro" id="IPR016066">
    <property type="entry name" value="A-D-PHexomutase_CS"/>
</dbReference>
<accession>T1CGR0</accession>
<protein>
    <submittedName>
        <fullName evidence="11">Phosphomannomutase</fullName>
    </submittedName>
</protein>
<organism evidence="11">
    <name type="scientific">mine drainage metagenome</name>
    <dbReference type="NCBI Taxonomy" id="410659"/>
    <lineage>
        <taxon>unclassified sequences</taxon>
        <taxon>metagenomes</taxon>
        <taxon>ecological metagenomes</taxon>
    </lineage>
</organism>
<dbReference type="InterPro" id="IPR005843">
    <property type="entry name" value="A-D-PHexomutase_C"/>
</dbReference>
<comment type="similarity">
    <text evidence="2">Belongs to the phosphohexose mutase family.</text>
</comment>
<dbReference type="InterPro" id="IPR005844">
    <property type="entry name" value="A-D-PHexomutase_a/b/a-I"/>
</dbReference>
<dbReference type="Pfam" id="PF02878">
    <property type="entry name" value="PGM_PMM_I"/>
    <property type="match status" value="1"/>
</dbReference>
<sequence length="420" mass="46271">MGYDARLSGPDLALTVEETLTKNGVDVMALGSVATEELYFATASLKLDGGIMITASHNPAGDNGFKLVQSDARPISSDTGLREIGLLTLDPPALPKTQPGRVERIDIRPQLVEALIERFGPGKKRPFRIVANAGNGMAGPLIRSLAAHLPFEWIWLHEVPDGRFPHGVPNPLLPENRSETAQLVHATGADLGLAWDGDADRCFFYDETGRFIESYYLVGLIASSLLSKEPGAAIIHDPRLVWNTRELVTASGGEPVVCKSGHAFIKEAMRTHHALYGGEMSGHHYFRDFFYCDSGMVPWLVVTRLMAESGMSLSQLVEERMTRYPISGEINRSVQHPGTILETLAEQHQTGTRSIDRLDGLSVEYDSWRFNVRASNTEPLLRINLEARDDPRLLVQKTSILLREIEQASQSLQPTPSPVS</sequence>
<evidence type="ECO:0000256" key="6">
    <source>
        <dbReference type="ARBA" id="ARBA00023235"/>
    </source>
</evidence>
<reference evidence="11" key="2">
    <citation type="journal article" date="2014" name="ISME J.">
        <title>Microbial stratification in low pH oxic and suboxic macroscopic growths along an acid mine drainage.</title>
        <authorList>
            <person name="Mendez-Garcia C."/>
            <person name="Mesa V."/>
            <person name="Sprenger R.R."/>
            <person name="Richter M."/>
            <person name="Diez M.S."/>
            <person name="Solano J."/>
            <person name="Bargiela R."/>
            <person name="Golyshina O.V."/>
            <person name="Manteca A."/>
            <person name="Ramos J.L."/>
            <person name="Gallego J.R."/>
            <person name="Llorente I."/>
            <person name="Martins Dos Santos V.A."/>
            <person name="Jensen O.N."/>
            <person name="Pelaez A.I."/>
            <person name="Sanchez J."/>
            <person name="Ferrer M."/>
        </authorList>
    </citation>
    <scope>NUCLEOTIDE SEQUENCE</scope>
</reference>
<keyword evidence="3" id="KW-0597">Phosphoprotein</keyword>
<feature type="domain" description="Alpha-D-phosphohexomutase alpha/beta/alpha" evidence="10">
    <location>
        <begin position="215"/>
        <end position="324"/>
    </location>
</feature>
<evidence type="ECO:0000313" key="11">
    <source>
        <dbReference type="EMBL" id="EQD65544.1"/>
    </source>
</evidence>
<keyword evidence="5" id="KW-0460">Magnesium</keyword>
<dbReference type="SUPFAM" id="SSF53738">
    <property type="entry name" value="Phosphoglucomutase, first 3 domains"/>
    <property type="match status" value="3"/>
</dbReference>
<dbReference type="PROSITE" id="PS00710">
    <property type="entry name" value="PGM_PMM"/>
    <property type="match status" value="1"/>
</dbReference>
<dbReference type="GO" id="GO:0005975">
    <property type="term" value="P:carbohydrate metabolic process"/>
    <property type="evidence" value="ECO:0007669"/>
    <property type="project" value="InterPro"/>
</dbReference>
<name>T1CGR0_9ZZZZ</name>
<evidence type="ECO:0000259" key="10">
    <source>
        <dbReference type="Pfam" id="PF02880"/>
    </source>
</evidence>
<feature type="domain" description="Alpha-D-phosphohexomutase C-terminal" evidence="7">
    <location>
        <begin position="330"/>
        <end position="393"/>
    </location>
</feature>
<dbReference type="InterPro" id="IPR016055">
    <property type="entry name" value="A-D-PHexomutase_a/b/a-I/II/III"/>
</dbReference>
<dbReference type="InterPro" id="IPR005845">
    <property type="entry name" value="A-D-PHexomutase_a/b/a-II"/>
</dbReference>